<dbReference type="Pfam" id="PF00004">
    <property type="entry name" value="AAA"/>
    <property type="match status" value="2"/>
</dbReference>
<dbReference type="EMBL" id="AGUE01000032">
    <property type="protein sequence ID" value="EHL02224.1"/>
    <property type="molecule type" value="Genomic_DNA"/>
</dbReference>
<dbReference type="Gene3D" id="1.10.8.60">
    <property type="match status" value="2"/>
</dbReference>
<dbReference type="InterPro" id="IPR003593">
    <property type="entry name" value="AAA+_ATPase"/>
</dbReference>
<dbReference type="PANTHER" id="PTHR23077">
    <property type="entry name" value="AAA-FAMILY ATPASE"/>
    <property type="match status" value="1"/>
</dbReference>
<feature type="domain" description="AAA+ ATPase" evidence="3">
    <location>
        <begin position="509"/>
        <end position="643"/>
    </location>
</feature>
<dbReference type="PANTHER" id="PTHR23077:SF27">
    <property type="entry name" value="ATPASE FAMILY GENE 2 PROTEIN HOMOLOG A"/>
    <property type="match status" value="1"/>
</dbReference>
<name>H0EGW0_GLAL7</name>
<keyword evidence="5" id="KW-1185">Reference proteome</keyword>
<dbReference type="PROSITE" id="PS00674">
    <property type="entry name" value="AAA"/>
    <property type="match status" value="1"/>
</dbReference>
<dbReference type="GO" id="GO:0016887">
    <property type="term" value="F:ATP hydrolysis activity"/>
    <property type="evidence" value="ECO:0007669"/>
    <property type="project" value="InterPro"/>
</dbReference>
<proteinExistence type="predicted"/>
<dbReference type="OrthoDB" id="27435at2759"/>
<keyword evidence="2" id="KW-0067">ATP-binding</keyword>
<evidence type="ECO:0000313" key="5">
    <source>
        <dbReference type="Proteomes" id="UP000005446"/>
    </source>
</evidence>
<dbReference type="SMART" id="SM00382">
    <property type="entry name" value="AAA"/>
    <property type="match status" value="2"/>
</dbReference>
<dbReference type="InterPro" id="IPR027417">
    <property type="entry name" value="P-loop_NTPase"/>
</dbReference>
<dbReference type="InterPro" id="IPR003960">
    <property type="entry name" value="ATPase_AAA_CS"/>
</dbReference>
<dbReference type="SUPFAM" id="SSF52540">
    <property type="entry name" value="P-loop containing nucleoside triphosphate hydrolases"/>
    <property type="match status" value="2"/>
</dbReference>
<dbReference type="InterPro" id="IPR050168">
    <property type="entry name" value="AAA_ATPase_domain"/>
</dbReference>
<dbReference type="Pfam" id="PF17862">
    <property type="entry name" value="AAA_lid_3"/>
    <property type="match status" value="1"/>
</dbReference>
<organism evidence="4 5">
    <name type="scientific">Glarea lozoyensis (strain ATCC 74030 / MF5533)</name>
    <dbReference type="NCBI Taxonomy" id="1104152"/>
    <lineage>
        <taxon>Eukaryota</taxon>
        <taxon>Fungi</taxon>
        <taxon>Dikarya</taxon>
        <taxon>Ascomycota</taxon>
        <taxon>Pezizomycotina</taxon>
        <taxon>Leotiomycetes</taxon>
        <taxon>Helotiales</taxon>
        <taxon>Helotiaceae</taxon>
        <taxon>Glarea</taxon>
    </lineage>
</organism>
<dbReference type="InterPro" id="IPR041569">
    <property type="entry name" value="AAA_lid_3"/>
</dbReference>
<keyword evidence="1" id="KW-0547">Nucleotide-binding</keyword>
<feature type="domain" description="AAA+ ATPase" evidence="3">
    <location>
        <begin position="240"/>
        <end position="369"/>
    </location>
</feature>
<comment type="caution">
    <text evidence="4">The sequence shown here is derived from an EMBL/GenBank/DDBJ whole genome shotgun (WGS) entry which is preliminary data.</text>
</comment>
<reference evidence="4 5" key="1">
    <citation type="journal article" date="2012" name="Eukaryot. Cell">
        <title>Genome sequence of the fungus Glarea lozoyensis: the first genome sequence of a species from the Helotiaceae family.</title>
        <authorList>
            <person name="Youssar L."/>
            <person name="Gruening B.A."/>
            <person name="Erxleben A."/>
            <person name="Guenther S."/>
            <person name="Huettel W."/>
        </authorList>
    </citation>
    <scope>NUCLEOTIDE SEQUENCE [LARGE SCALE GENOMIC DNA]</scope>
    <source>
        <strain evidence="5">ATCC 74030 / MF5533</strain>
    </source>
</reference>
<sequence length="741" mass="82039">MSNTQKTLEVKIRPFQNSAQERADQKGISRVYLSKEALLDLRLEAGQPCFIWKVGENEDQKREAISWPTSEKSLGKKAAQMTRSFQEICGFKLSDELKISAAGPLQMLEAATLRDATPIDMLPELKDEEKPTWDWPIREALFRADIVFVGMVFKDVSCRGFKRTFQLDSINGSIAGQAKYQETSTVRIASATTESPLPQINGSRPKLQVVDVAGIDQALKKLNRFLGNFDRKFKSTFGDRSCSVLLHGGHGTGKTYLIDQIVATGWGRVHRIQRSTKVAALRNTFKDAKMNHPSILVLDDLEKMVSREDSMSEDFVDALGDELDTLVAGTLESLPRVLVIAATLNLSSIPIALRDEKRFSTDIVLPVPDAISRKAILRSFSIPTHPDRRDEIVHRLGDRTHAYTAKDLRSLLNTARDIAEEKYDHIEKVAEGEKKDDVTAAHGFLITEEDIEQALLLVRPTAMHDVTLRPPSVRWDEIGGQESVKKALRRAVETPLLYPERMARLGATAKKGLLLYGPPGCSKTLSAQAMATESGFNFFAVKGAELLNMYVGESERAVRDIFARARAASPSVIFFDEIESIGSKREGRNSGVNVLTTLLNEMDGIETLKGVTVLAATNQPQNLDLALIRPGRFDQLLYVPPPDLAGREAILRVKQRHMDMASDVDIPELARLTHGHSGAELVGICQVACDAVLERCEIEGKELQLTMQDLVDAVGGAKKQITLEMIGRYEVWASGARGVLM</sequence>
<evidence type="ECO:0000256" key="2">
    <source>
        <dbReference type="ARBA" id="ARBA00022840"/>
    </source>
</evidence>
<dbReference type="GO" id="GO:0005737">
    <property type="term" value="C:cytoplasm"/>
    <property type="evidence" value="ECO:0007669"/>
    <property type="project" value="TreeGrafter"/>
</dbReference>
<dbReference type="AlphaFoldDB" id="H0EGW0"/>
<evidence type="ECO:0000313" key="4">
    <source>
        <dbReference type="EMBL" id="EHL02224.1"/>
    </source>
</evidence>
<dbReference type="Gene3D" id="3.40.50.300">
    <property type="entry name" value="P-loop containing nucleotide triphosphate hydrolases"/>
    <property type="match status" value="2"/>
</dbReference>
<dbReference type="HOGENOM" id="CLU_000688_12_3_1"/>
<accession>H0EGW0</accession>
<dbReference type="Proteomes" id="UP000005446">
    <property type="component" value="Unassembled WGS sequence"/>
</dbReference>
<dbReference type="GO" id="GO:0005524">
    <property type="term" value="F:ATP binding"/>
    <property type="evidence" value="ECO:0007669"/>
    <property type="project" value="UniProtKB-KW"/>
</dbReference>
<evidence type="ECO:0000259" key="3">
    <source>
        <dbReference type="SMART" id="SM00382"/>
    </source>
</evidence>
<dbReference type="InterPro" id="IPR003959">
    <property type="entry name" value="ATPase_AAA_core"/>
</dbReference>
<gene>
    <name evidence="4" type="ORF">M7I_1818</name>
</gene>
<dbReference type="InParanoid" id="H0EGW0"/>
<evidence type="ECO:0000256" key="1">
    <source>
        <dbReference type="ARBA" id="ARBA00022741"/>
    </source>
</evidence>
<protein>
    <submittedName>
        <fullName evidence="4">Putative ATPase family gene 2 protein</fullName>
    </submittedName>
</protein>
<dbReference type="FunFam" id="3.40.50.300:FF:001721">
    <property type="entry name" value="AAA family ATPase, putative"/>
    <property type="match status" value="1"/>
</dbReference>